<proteinExistence type="predicted"/>
<name>A0ABD2NN00_9CUCU</name>
<accession>A0ABD2NN00</accession>
<organism evidence="2 3">
    <name type="scientific">Cryptolaemus montrouzieri</name>
    <dbReference type="NCBI Taxonomy" id="559131"/>
    <lineage>
        <taxon>Eukaryota</taxon>
        <taxon>Metazoa</taxon>
        <taxon>Ecdysozoa</taxon>
        <taxon>Arthropoda</taxon>
        <taxon>Hexapoda</taxon>
        <taxon>Insecta</taxon>
        <taxon>Pterygota</taxon>
        <taxon>Neoptera</taxon>
        <taxon>Endopterygota</taxon>
        <taxon>Coleoptera</taxon>
        <taxon>Polyphaga</taxon>
        <taxon>Cucujiformia</taxon>
        <taxon>Coccinelloidea</taxon>
        <taxon>Coccinellidae</taxon>
        <taxon>Scymninae</taxon>
        <taxon>Scymnini</taxon>
        <taxon>Cryptolaemus</taxon>
    </lineage>
</organism>
<sequence length="97" mass="10876">MAERETQSDPSQHAVRITGCPGDATSGRYHGRDSIGPLKFWLSGKRDIRASRMLGSIFSQLVLQATRRTERHSSLLKSFGVSDLDQVLERNITLEFT</sequence>
<gene>
    <name evidence="2" type="ORF">HHI36_017342</name>
</gene>
<evidence type="ECO:0000313" key="3">
    <source>
        <dbReference type="Proteomes" id="UP001516400"/>
    </source>
</evidence>
<dbReference type="EMBL" id="JABFTP020000124">
    <property type="protein sequence ID" value="KAL3279837.1"/>
    <property type="molecule type" value="Genomic_DNA"/>
</dbReference>
<evidence type="ECO:0000313" key="2">
    <source>
        <dbReference type="EMBL" id="KAL3279837.1"/>
    </source>
</evidence>
<reference evidence="2 3" key="1">
    <citation type="journal article" date="2021" name="BMC Biol.">
        <title>Horizontally acquired antibacterial genes associated with adaptive radiation of ladybird beetles.</title>
        <authorList>
            <person name="Li H.S."/>
            <person name="Tang X.F."/>
            <person name="Huang Y.H."/>
            <person name="Xu Z.Y."/>
            <person name="Chen M.L."/>
            <person name="Du X.Y."/>
            <person name="Qiu B.Y."/>
            <person name="Chen P.T."/>
            <person name="Zhang W."/>
            <person name="Slipinski A."/>
            <person name="Escalona H.E."/>
            <person name="Waterhouse R.M."/>
            <person name="Zwick A."/>
            <person name="Pang H."/>
        </authorList>
    </citation>
    <scope>NUCLEOTIDE SEQUENCE [LARGE SCALE GENOMIC DNA]</scope>
    <source>
        <strain evidence="2">SYSU2018</strain>
    </source>
</reference>
<dbReference type="Proteomes" id="UP001516400">
    <property type="component" value="Unassembled WGS sequence"/>
</dbReference>
<protein>
    <submittedName>
        <fullName evidence="2">Uncharacterized protein</fullName>
    </submittedName>
</protein>
<feature type="region of interest" description="Disordered" evidence="1">
    <location>
        <begin position="1"/>
        <end position="28"/>
    </location>
</feature>
<dbReference type="AlphaFoldDB" id="A0ABD2NN00"/>
<evidence type="ECO:0000256" key="1">
    <source>
        <dbReference type="SAM" id="MobiDB-lite"/>
    </source>
</evidence>
<keyword evidence="3" id="KW-1185">Reference proteome</keyword>
<comment type="caution">
    <text evidence="2">The sequence shown here is derived from an EMBL/GenBank/DDBJ whole genome shotgun (WGS) entry which is preliminary data.</text>
</comment>